<sequence length="724" mass="79099">METQKGKISRRKFMKATGGITFAIAGYGLFSKFAFAKENEKSQEKQITAWVHLDTTGQITIFNPAAEMGQGSMTALAVLVAEEMDADWSKVNIDYSPIEPGIYGRSWGRGRSRGGTMLTVGSYTVSGYYDNLRHAGAQVRYVLLHNVSQKWDVPLDQLRTSSGFVIHDASNRKISYGEIATFATVPAQIPEIPEDQLKSPEDFQSIGKYLPRYDVPAKVDGSAQYSMDVKLPDMVYAVISRSPVHGSKPSILNENIIKEIPGIVDVVALKHGIGIVAESIELAIDTRKKLEIKWSSREKAETHNSSTAYADYEKIASDRNQRGNVIVDKGNVDDGLVSASKTYTYDYKNDYVYHAQMEPLNAVVSIAEDGASADVWVGTQGPAGARSAAANALGLKTSKVKLHCCYLGGGFGRRSMSDYVSEAALLAKAVKRPLKLIWTREDDLQYGAFRPMSLQRMQAGVDKRGNVIAWQHDVVGTGGRLLATGASTNYYSFPNQKIQVIGVDHGVRTKHWRAVGHGPNKFAIESFIDEIAADQKLDPVTFRKNLMKDFPRALKVLQTAADMADWDKKSSNGKAKGIAFGERSGSLVAGVCEISIDKVSSKIKVHRIWAALDAGIVVQPDNAVAQMEGAIIFGMSSILNESITFKNGIVQESNFHDYPLLRMADAPESIEVKIIESQEPPSGIGEAGLPWVGGAIANAFASLTGKRLQHLPFTPEKVREVLES</sequence>
<evidence type="ECO:0000313" key="2">
    <source>
        <dbReference type="EMBL" id="MDN5201951.1"/>
    </source>
</evidence>
<dbReference type="PROSITE" id="PS51318">
    <property type="entry name" value="TAT"/>
    <property type="match status" value="1"/>
</dbReference>
<protein>
    <submittedName>
        <fullName evidence="2">Molybdopterin-dependent oxidoreductase</fullName>
    </submittedName>
</protein>
<reference evidence="2" key="1">
    <citation type="submission" date="2023-06" db="EMBL/GenBank/DDBJ databases">
        <title>Genomic of Parafulvivirga corallium.</title>
        <authorList>
            <person name="Wang G."/>
        </authorList>
    </citation>
    <scope>NUCLEOTIDE SEQUENCE</scope>
    <source>
        <strain evidence="2">BMA10</strain>
    </source>
</reference>
<gene>
    <name evidence="2" type="ORF">QQ008_11270</name>
</gene>
<dbReference type="InterPro" id="IPR012368">
    <property type="entry name" value="OxRdtase_Mopterin-bd_su_IorB"/>
</dbReference>
<dbReference type="InterPro" id="IPR008274">
    <property type="entry name" value="AldOxase/xan_DH_MoCoBD1"/>
</dbReference>
<evidence type="ECO:0000313" key="3">
    <source>
        <dbReference type="Proteomes" id="UP001172082"/>
    </source>
</evidence>
<accession>A0ABT8KML7</accession>
<dbReference type="InterPro" id="IPR006311">
    <property type="entry name" value="TAT_signal"/>
</dbReference>
<dbReference type="SMART" id="SM01008">
    <property type="entry name" value="Ald_Xan_dh_C"/>
    <property type="match status" value="1"/>
</dbReference>
<evidence type="ECO:0000259" key="1">
    <source>
        <dbReference type="SMART" id="SM01008"/>
    </source>
</evidence>
<dbReference type="Gene3D" id="3.30.365.10">
    <property type="entry name" value="Aldehyde oxidase/xanthine dehydrogenase, molybdopterin binding domain"/>
    <property type="match status" value="4"/>
</dbReference>
<dbReference type="Gene3D" id="3.90.1170.50">
    <property type="entry name" value="Aldehyde oxidase/xanthine dehydrogenase, a/b hammerhead"/>
    <property type="match status" value="1"/>
</dbReference>
<dbReference type="InterPro" id="IPR037165">
    <property type="entry name" value="AldOxase/xan_DH_Mopterin-bd_sf"/>
</dbReference>
<dbReference type="Pfam" id="PF02738">
    <property type="entry name" value="MoCoBD_1"/>
    <property type="match status" value="1"/>
</dbReference>
<name>A0ABT8KML7_9BACT</name>
<dbReference type="SUPFAM" id="SSF56003">
    <property type="entry name" value="Molybdenum cofactor-binding domain"/>
    <property type="match status" value="2"/>
</dbReference>
<dbReference type="RefSeq" id="WP_346751975.1">
    <property type="nucleotide sequence ID" value="NZ_JAUJEA010000003.1"/>
</dbReference>
<dbReference type="EMBL" id="JAUJEA010000003">
    <property type="protein sequence ID" value="MDN5201951.1"/>
    <property type="molecule type" value="Genomic_DNA"/>
</dbReference>
<dbReference type="PANTHER" id="PTHR47495">
    <property type="entry name" value="ALDEHYDE DEHYDROGENASE"/>
    <property type="match status" value="1"/>
</dbReference>
<dbReference type="PIRSF" id="PIRSF036389">
    <property type="entry name" value="IOR_B"/>
    <property type="match status" value="1"/>
</dbReference>
<dbReference type="InterPro" id="IPR000674">
    <property type="entry name" value="Ald_Oxase/Xan_DH_a/b"/>
</dbReference>
<keyword evidence="3" id="KW-1185">Reference proteome</keyword>
<proteinExistence type="predicted"/>
<organism evidence="2 3">
    <name type="scientific">Splendidivirga corallicola</name>
    <dbReference type="NCBI Taxonomy" id="3051826"/>
    <lineage>
        <taxon>Bacteria</taxon>
        <taxon>Pseudomonadati</taxon>
        <taxon>Bacteroidota</taxon>
        <taxon>Cytophagia</taxon>
        <taxon>Cytophagales</taxon>
        <taxon>Splendidivirgaceae</taxon>
        <taxon>Splendidivirga</taxon>
    </lineage>
</organism>
<dbReference type="PANTHER" id="PTHR47495:SF2">
    <property type="entry name" value="ALDEHYDE DEHYDROGENASE"/>
    <property type="match status" value="1"/>
</dbReference>
<feature type="domain" description="Aldehyde oxidase/xanthine dehydrogenase a/b hammerhead" evidence="1">
    <location>
        <begin position="220"/>
        <end position="298"/>
    </location>
</feature>
<dbReference type="InterPro" id="IPR052516">
    <property type="entry name" value="N-heterocyclic_Hydroxylase"/>
</dbReference>
<dbReference type="Pfam" id="PF20256">
    <property type="entry name" value="MoCoBD_2"/>
    <property type="match status" value="2"/>
</dbReference>
<dbReference type="Proteomes" id="UP001172082">
    <property type="component" value="Unassembled WGS sequence"/>
</dbReference>
<dbReference type="InterPro" id="IPR046867">
    <property type="entry name" value="AldOxase/xan_DH_MoCoBD2"/>
</dbReference>
<comment type="caution">
    <text evidence="2">The sequence shown here is derived from an EMBL/GenBank/DDBJ whole genome shotgun (WGS) entry which is preliminary data.</text>
</comment>